<dbReference type="Pfam" id="PF02201">
    <property type="entry name" value="SWIB"/>
    <property type="match status" value="1"/>
</dbReference>
<dbReference type="Gene3D" id="1.10.245.10">
    <property type="entry name" value="SWIB/MDM2 domain"/>
    <property type="match status" value="1"/>
</dbReference>
<sequence length="89" mass="10153">MSKGKGSGITAPLCLSDELADIVGAKKGEKLSRPEVIKRLWAYLKEHNLQDPENKQYFKPDKKMEPIFGKEKIKAFGMSKYLKEHFIKA</sequence>
<dbReference type="InterPro" id="IPR036885">
    <property type="entry name" value="SWIB_MDM2_dom_sf"/>
</dbReference>
<name>A0A1S6GLE1_9MAXI</name>
<evidence type="ECO:0000259" key="1">
    <source>
        <dbReference type="PROSITE" id="PS51925"/>
    </source>
</evidence>
<dbReference type="PANTHER" id="PTHR13844">
    <property type="entry name" value="SWI/SNF-RELATED MATRIX-ASSOCIATED ACTIN-DEPENDENT REGULATOR OF CHROMATIN SUBFAMILY D"/>
    <property type="match status" value="1"/>
</dbReference>
<evidence type="ECO:0000313" key="2">
    <source>
        <dbReference type="EMBL" id="AQS22661.1"/>
    </source>
</evidence>
<dbReference type="InterPro" id="IPR019835">
    <property type="entry name" value="SWIB_domain"/>
</dbReference>
<dbReference type="CDD" id="cd10567">
    <property type="entry name" value="SWIB-MDM2_like"/>
    <property type="match status" value="1"/>
</dbReference>
<protein>
    <submittedName>
        <fullName evidence="2">Swib domain-containing protein</fullName>
    </submittedName>
</protein>
<feature type="domain" description="DM2" evidence="1">
    <location>
        <begin position="8"/>
        <end position="88"/>
    </location>
</feature>
<dbReference type="PROSITE" id="PS51925">
    <property type="entry name" value="SWIB_MDM2"/>
    <property type="match status" value="1"/>
</dbReference>
<organism evidence="2">
    <name type="scientific">Pseudodiaptomus poplesia</name>
    <dbReference type="NCBI Taxonomy" id="213370"/>
    <lineage>
        <taxon>Eukaryota</taxon>
        <taxon>Metazoa</taxon>
        <taxon>Ecdysozoa</taxon>
        <taxon>Arthropoda</taxon>
        <taxon>Crustacea</taxon>
        <taxon>Multicrustacea</taxon>
        <taxon>Hexanauplia</taxon>
        <taxon>Copepoda</taxon>
        <taxon>Calanoida</taxon>
        <taxon>Pseudodiaptomidae</taxon>
        <taxon>Pseudodiaptomus</taxon>
    </lineage>
</organism>
<accession>A0A1S6GLE1</accession>
<dbReference type="SMART" id="SM00151">
    <property type="entry name" value="SWIB"/>
    <property type="match status" value="1"/>
</dbReference>
<dbReference type="AlphaFoldDB" id="A0A1S6GLE1"/>
<reference evidence="2" key="1">
    <citation type="journal article" date="2017" name="Aquat. Toxicol.">
        <title>Spliced leader-based analyses reveal the effects of polycyclic aromatic hydrocarbons on gene expression in the copepod Pseudodiaptomus poplesia.</title>
        <authorList>
            <person name="Zhuang Y."/>
            <person name="Yang F."/>
            <person name="Xu D."/>
            <person name="Chen H."/>
            <person name="Zhang H."/>
            <person name="Liu G."/>
        </authorList>
    </citation>
    <scope>NUCLEOTIDE SEQUENCE</scope>
</reference>
<dbReference type="InterPro" id="IPR003121">
    <property type="entry name" value="SWIB_MDM2_domain"/>
</dbReference>
<proteinExistence type="evidence at transcript level"/>
<dbReference type="SUPFAM" id="SSF47592">
    <property type="entry name" value="SWIB/MDM2 domain"/>
    <property type="match status" value="1"/>
</dbReference>
<dbReference type="EMBL" id="KY314227">
    <property type="protein sequence ID" value="AQS22661.1"/>
    <property type="molecule type" value="mRNA"/>
</dbReference>